<comment type="subcellular location">
    <subcellularLocation>
        <location evidence="6">Cytoplasm</location>
    </subcellularLocation>
</comment>
<keyword evidence="6" id="KW-0963">Cytoplasm</keyword>
<evidence type="ECO:0000256" key="2">
    <source>
        <dbReference type="ARBA" id="ARBA00022552"/>
    </source>
</evidence>
<keyword evidence="3 6" id="KW-0489">Methyltransferase</keyword>
<evidence type="ECO:0000313" key="8">
    <source>
        <dbReference type="Proteomes" id="UP001311730"/>
    </source>
</evidence>
<dbReference type="NCBIfam" id="TIGR00006">
    <property type="entry name" value="16S rRNA (cytosine(1402)-N(4))-methyltransferase RsmH"/>
    <property type="match status" value="1"/>
</dbReference>
<evidence type="ECO:0000256" key="4">
    <source>
        <dbReference type="ARBA" id="ARBA00022679"/>
    </source>
</evidence>
<dbReference type="PIRSF" id="PIRSF004486">
    <property type="entry name" value="MraW"/>
    <property type="match status" value="1"/>
</dbReference>
<dbReference type="InterPro" id="IPR002903">
    <property type="entry name" value="RsmH"/>
</dbReference>
<gene>
    <name evidence="6 7" type="primary">rsmH</name>
    <name evidence="7" type="ORF">VJJ08_01825</name>
</gene>
<comment type="caution">
    <text evidence="7">The sequence shown here is derived from an EMBL/GenBank/DDBJ whole genome shotgun (WGS) entry which is preliminary data.</text>
</comment>
<comment type="catalytic activity">
    <reaction evidence="6">
        <text>cytidine(1402) in 16S rRNA + S-adenosyl-L-methionine = N(4)-methylcytidine(1402) in 16S rRNA + S-adenosyl-L-homocysteine + H(+)</text>
        <dbReference type="Rhea" id="RHEA:42928"/>
        <dbReference type="Rhea" id="RHEA-COMP:10286"/>
        <dbReference type="Rhea" id="RHEA-COMP:10287"/>
        <dbReference type="ChEBI" id="CHEBI:15378"/>
        <dbReference type="ChEBI" id="CHEBI:57856"/>
        <dbReference type="ChEBI" id="CHEBI:59789"/>
        <dbReference type="ChEBI" id="CHEBI:74506"/>
        <dbReference type="ChEBI" id="CHEBI:82748"/>
        <dbReference type="EC" id="2.1.1.199"/>
    </reaction>
</comment>
<evidence type="ECO:0000313" key="7">
    <source>
        <dbReference type="EMBL" id="MEB3074037.1"/>
    </source>
</evidence>
<dbReference type="RefSeq" id="WP_323982641.1">
    <property type="nucleotide sequence ID" value="NZ_JAYKBW010000002.1"/>
</dbReference>
<feature type="binding site" evidence="6">
    <location>
        <position position="106"/>
    </location>
    <ligand>
        <name>S-adenosyl-L-methionine</name>
        <dbReference type="ChEBI" id="CHEBI:59789"/>
    </ligand>
</feature>
<evidence type="ECO:0000256" key="6">
    <source>
        <dbReference type="HAMAP-Rule" id="MF_01007"/>
    </source>
</evidence>
<evidence type="ECO:0000256" key="3">
    <source>
        <dbReference type="ARBA" id="ARBA00022603"/>
    </source>
</evidence>
<dbReference type="InterPro" id="IPR029063">
    <property type="entry name" value="SAM-dependent_MTases_sf"/>
</dbReference>
<feature type="binding site" evidence="6">
    <location>
        <begin position="36"/>
        <end position="38"/>
    </location>
    <ligand>
        <name>S-adenosyl-L-methionine</name>
        <dbReference type="ChEBI" id="CHEBI:59789"/>
    </ligand>
</feature>
<feature type="binding site" evidence="6">
    <location>
        <position position="99"/>
    </location>
    <ligand>
        <name>S-adenosyl-L-methionine</name>
        <dbReference type="ChEBI" id="CHEBI:59789"/>
    </ligand>
</feature>
<organism evidence="7 8">
    <name type="scientific">Capnocytophaga gingivalis</name>
    <dbReference type="NCBI Taxonomy" id="1017"/>
    <lineage>
        <taxon>Bacteria</taxon>
        <taxon>Pseudomonadati</taxon>
        <taxon>Bacteroidota</taxon>
        <taxon>Flavobacteriia</taxon>
        <taxon>Flavobacteriales</taxon>
        <taxon>Flavobacteriaceae</taxon>
        <taxon>Capnocytophaga</taxon>
    </lineage>
</organism>
<keyword evidence="5 6" id="KW-0949">S-adenosyl-L-methionine</keyword>
<keyword evidence="8" id="KW-1185">Reference proteome</keyword>
<comment type="similarity">
    <text evidence="1 6">Belongs to the methyltransferase superfamily. RsmH family.</text>
</comment>
<feature type="binding site" evidence="6">
    <location>
        <position position="56"/>
    </location>
    <ligand>
        <name>S-adenosyl-L-methionine</name>
        <dbReference type="ChEBI" id="CHEBI:59789"/>
    </ligand>
</feature>
<dbReference type="EMBL" id="JAYKBW010000002">
    <property type="protein sequence ID" value="MEB3074037.1"/>
    <property type="molecule type" value="Genomic_DNA"/>
</dbReference>
<keyword evidence="2 6" id="KW-0698">rRNA processing</keyword>
<keyword evidence="4 6" id="KW-0808">Transferase</keyword>
<dbReference type="HAMAP" id="MF_01007">
    <property type="entry name" value="16SrRNA_methyltr_H"/>
    <property type="match status" value="1"/>
</dbReference>
<proteinExistence type="inferred from homology"/>
<dbReference type="Pfam" id="PF01795">
    <property type="entry name" value="Methyltransf_5"/>
    <property type="match status" value="1"/>
</dbReference>
<dbReference type="SUPFAM" id="SSF53335">
    <property type="entry name" value="S-adenosyl-L-methionine-dependent methyltransferases"/>
    <property type="match status" value="1"/>
</dbReference>
<evidence type="ECO:0000256" key="1">
    <source>
        <dbReference type="ARBA" id="ARBA00010396"/>
    </source>
</evidence>
<dbReference type="EC" id="2.1.1.199" evidence="6"/>
<reference evidence="7 8" key="1">
    <citation type="submission" date="2023-12" db="EMBL/GenBank/DDBJ databases">
        <title>Genomic sequences of Capnocytophaga and Parvimonas strains.</title>
        <authorList>
            <person name="Watt R.M."/>
            <person name="Wang M."/>
            <person name="Yang T."/>
            <person name="Tong W.M."/>
        </authorList>
    </citation>
    <scope>NUCLEOTIDE SEQUENCE [LARGE SCALE GENOMIC DNA]</scope>
    <source>
        <strain evidence="7 8">CCUG 13096</strain>
    </source>
</reference>
<accession>A0ABU5Z8H0</accession>
<dbReference type="SUPFAM" id="SSF81799">
    <property type="entry name" value="Putative methyltransferase TM0872, insert domain"/>
    <property type="match status" value="1"/>
</dbReference>
<dbReference type="Gene3D" id="1.10.150.170">
    <property type="entry name" value="Putative methyltransferase TM0872, insert domain"/>
    <property type="match status" value="1"/>
</dbReference>
<sequence>MEGNSSYHVPVLLKESLEGLAIDPAGTYVDLTFGGGGHSRAILACLGSTGRLFAFDQDPEAQQNAIDDERFTLIPQNFRHIKRFLRFYGVKQVDGVLADFGVSSYQFDTAERGFSTRFEAALDMRMNPSSPLSAYEVVNTYDEEALSTLFFRYGELSQSRQIARTIVQQRSEQPIATTGELKQVVQRFLPKGKENKVLAQLYQAIRIEVNHELAALEEMLLQLPEVVRPKGRIALISYHSLEDRLVKRFIRDGQFSGEPQKDFYGNLLTPFQKVGKAITPTQEELARNNRARSAVLRVAERKSEE</sequence>
<dbReference type="GO" id="GO:0032259">
    <property type="term" value="P:methylation"/>
    <property type="evidence" value="ECO:0007669"/>
    <property type="project" value="UniProtKB-KW"/>
</dbReference>
<dbReference type="PANTHER" id="PTHR11265:SF0">
    <property type="entry name" value="12S RRNA N4-METHYLCYTIDINE METHYLTRANSFERASE"/>
    <property type="match status" value="1"/>
</dbReference>
<evidence type="ECO:0000256" key="5">
    <source>
        <dbReference type="ARBA" id="ARBA00022691"/>
    </source>
</evidence>
<dbReference type="Gene3D" id="3.40.50.150">
    <property type="entry name" value="Vaccinia Virus protein VP39"/>
    <property type="match status" value="1"/>
</dbReference>
<comment type="function">
    <text evidence="6">Specifically methylates the N4 position of cytidine in position 1402 (C1402) of 16S rRNA.</text>
</comment>
<dbReference type="PANTHER" id="PTHR11265">
    <property type="entry name" value="S-ADENOSYL-METHYLTRANSFERASE MRAW"/>
    <property type="match status" value="1"/>
</dbReference>
<dbReference type="GO" id="GO:0008168">
    <property type="term" value="F:methyltransferase activity"/>
    <property type="evidence" value="ECO:0007669"/>
    <property type="project" value="UniProtKB-KW"/>
</dbReference>
<feature type="binding site" evidence="6">
    <location>
        <position position="78"/>
    </location>
    <ligand>
        <name>S-adenosyl-L-methionine</name>
        <dbReference type="ChEBI" id="CHEBI:59789"/>
    </ligand>
</feature>
<name>A0ABU5Z8H0_9FLAO</name>
<dbReference type="Proteomes" id="UP001311730">
    <property type="component" value="Unassembled WGS sequence"/>
</dbReference>
<protein>
    <recommendedName>
        <fullName evidence="6">Ribosomal RNA small subunit methyltransferase H</fullName>
        <ecNumber evidence="6">2.1.1.199</ecNumber>
    </recommendedName>
    <alternativeName>
        <fullName evidence="6">16S rRNA m(4)C1402 methyltransferase</fullName>
    </alternativeName>
    <alternativeName>
        <fullName evidence="6">rRNA (cytosine-N(4)-)-methyltransferase RsmH</fullName>
    </alternativeName>
</protein>
<dbReference type="InterPro" id="IPR023397">
    <property type="entry name" value="SAM-dep_MeTrfase_MraW_recog"/>
</dbReference>